<comment type="subcellular location">
    <subcellularLocation>
        <location evidence="1">Membrane</location>
        <topology evidence="1">Single-pass membrane protein</topology>
    </subcellularLocation>
</comment>
<dbReference type="SUPFAM" id="SSF46565">
    <property type="entry name" value="Chaperone J-domain"/>
    <property type="match status" value="1"/>
</dbReference>
<dbReference type="PANTHER" id="PTHR12763:SF28">
    <property type="entry name" value="GEO10507P1-RELATED"/>
    <property type="match status" value="1"/>
</dbReference>
<evidence type="ECO:0000256" key="6">
    <source>
        <dbReference type="ARBA" id="ARBA00038105"/>
    </source>
</evidence>
<dbReference type="KEGG" id="mbur:EQU24_11625"/>
<evidence type="ECO:0000256" key="3">
    <source>
        <dbReference type="ARBA" id="ARBA00022989"/>
    </source>
</evidence>
<keyword evidence="2 7" id="KW-0812">Transmembrane</keyword>
<organism evidence="9 10">
    <name type="scientific">Methylotuvimicrobium buryatense</name>
    <name type="common">Methylomicrobium buryatense</name>
    <dbReference type="NCBI Taxonomy" id="95641"/>
    <lineage>
        <taxon>Bacteria</taxon>
        <taxon>Pseudomonadati</taxon>
        <taxon>Pseudomonadota</taxon>
        <taxon>Gammaproteobacteria</taxon>
        <taxon>Methylococcales</taxon>
        <taxon>Methylococcaceae</taxon>
        <taxon>Methylotuvimicrobium</taxon>
    </lineage>
</organism>
<dbReference type="OrthoDB" id="9811070at2"/>
<dbReference type="EMBL" id="CP035467">
    <property type="protein sequence ID" value="QCW82818.1"/>
    <property type="molecule type" value="Genomic_DNA"/>
</dbReference>
<protein>
    <submittedName>
        <fullName evidence="9">Molecular chaperone DnaJ</fullName>
    </submittedName>
</protein>
<feature type="domain" description="J" evidence="8">
    <location>
        <begin position="114"/>
        <end position="167"/>
    </location>
</feature>
<dbReference type="CDD" id="cd06257">
    <property type="entry name" value="DnaJ"/>
    <property type="match status" value="1"/>
</dbReference>
<evidence type="ECO:0000313" key="9">
    <source>
        <dbReference type="EMBL" id="QCW82818.1"/>
    </source>
</evidence>
<evidence type="ECO:0000256" key="5">
    <source>
        <dbReference type="ARBA" id="ARBA00023186"/>
    </source>
</evidence>
<dbReference type="InterPro" id="IPR001623">
    <property type="entry name" value="DnaJ_domain"/>
</dbReference>
<feature type="transmembrane region" description="Helical" evidence="7">
    <location>
        <begin position="33"/>
        <end position="50"/>
    </location>
</feature>
<name>A0A4P9UND1_METBY</name>
<evidence type="ECO:0000256" key="1">
    <source>
        <dbReference type="ARBA" id="ARBA00004167"/>
    </source>
</evidence>
<gene>
    <name evidence="9" type="ORF">EQU24_11625</name>
</gene>
<dbReference type="Proteomes" id="UP000305881">
    <property type="component" value="Chromosome"/>
</dbReference>
<evidence type="ECO:0000256" key="4">
    <source>
        <dbReference type="ARBA" id="ARBA00023136"/>
    </source>
</evidence>
<dbReference type="SMART" id="SM00271">
    <property type="entry name" value="DnaJ"/>
    <property type="match status" value="1"/>
</dbReference>
<dbReference type="STRING" id="675511.GCA_000341735_00715"/>
<dbReference type="GO" id="GO:0016020">
    <property type="term" value="C:membrane"/>
    <property type="evidence" value="ECO:0007669"/>
    <property type="project" value="UniProtKB-SubCell"/>
</dbReference>
<keyword evidence="4 7" id="KW-0472">Membrane</keyword>
<sequence>MIRIYLAILALAALFWLLRGFLSRPPEVVARHAKLIIAVFVGLILLYLGATGKLNWLIAFLGILVAVLSRLAPALLHYAPALQKLWFMFKSGKQQNSQGRSYSSSSNASMSIEEAYEILGLKQGAARQDIIAAHRKLMQKLHPDRGGSGYLSSKINQAKDLLLKYVA</sequence>
<keyword evidence="3 7" id="KW-1133">Transmembrane helix</keyword>
<feature type="transmembrane region" description="Helical" evidence="7">
    <location>
        <begin position="57"/>
        <end position="79"/>
    </location>
</feature>
<dbReference type="InterPro" id="IPR036869">
    <property type="entry name" value="J_dom_sf"/>
</dbReference>
<keyword evidence="5" id="KW-0143">Chaperone</keyword>
<evidence type="ECO:0000313" key="10">
    <source>
        <dbReference type="Proteomes" id="UP000305881"/>
    </source>
</evidence>
<evidence type="ECO:0000256" key="7">
    <source>
        <dbReference type="SAM" id="Phobius"/>
    </source>
</evidence>
<dbReference type="AlphaFoldDB" id="A0A4P9UND1"/>
<dbReference type="Gene3D" id="1.10.287.110">
    <property type="entry name" value="DnaJ domain"/>
    <property type="match status" value="1"/>
</dbReference>
<dbReference type="RefSeq" id="WP_017839343.1">
    <property type="nucleotide sequence ID" value="NZ_CP035467.1"/>
</dbReference>
<evidence type="ECO:0000259" key="8">
    <source>
        <dbReference type="PROSITE" id="PS50076"/>
    </source>
</evidence>
<evidence type="ECO:0000256" key="2">
    <source>
        <dbReference type="ARBA" id="ARBA00022692"/>
    </source>
</evidence>
<dbReference type="PANTHER" id="PTHR12763">
    <property type="match status" value="1"/>
</dbReference>
<comment type="similarity">
    <text evidence="6">Belongs to the TIM14 family.</text>
</comment>
<dbReference type="PROSITE" id="PS50076">
    <property type="entry name" value="DNAJ_2"/>
    <property type="match status" value="1"/>
</dbReference>
<dbReference type="FunFam" id="1.10.287.110:FF:000001">
    <property type="entry name" value="Import inner membrane translocase subunit tim14"/>
    <property type="match status" value="1"/>
</dbReference>
<keyword evidence="10" id="KW-1185">Reference proteome</keyword>
<proteinExistence type="inferred from homology"/>
<reference evidence="10" key="1">
    <citation type="journal article" date="2019" name="J. Bacteriol.">
        <title>A Mutagenic Screen Identifies a TonB-Dependent Receptor Required for the Lanthanide Metal Switch in the Type I Methanotroph 'Methylotuvimicrobium buryatense' 5GB1C.</title>
        <authorList>
            <person name="Groom J.D."/>
            <person name="Ford S.M."/>
            <person name="Pesesky M.W."/>
            <person name="Lidstrom M.E."/>
        </authorList>
    </citation>
    <scope>NUCLEOTIDE SEQUENCE [LARGE SCALE GENOMIC DNA]</scope>
    <source>
        <strain evidence="10">5GB1C</strain>
    </source>
</reference>
<accession>A0A4P9UND1</accession>
<dbReference type="Pfam" id="PF00226">
    <property type="entry name" value="DnaJ"/>
    <property type="match status" value="1"/>
</dbReference>